<dbReference type="PANTHER" id="PTHR23219">
    <property type="entry name" value="TYROSINE-PROTEIN PHOSPHATASE C15H7.3-RELATED"/>
    <property type="match status" value="1"/>
</dbReference>
<dbReference type="PROSITE" id="PS50056">
    <property type="entry name" value="TYR_PHOSPHATASE_2"/>
    <property type="match status" value="1"/>
</dbReference>
<feature type="non-terminal residue" evidence="6">
    <location>
        <position position="1"/>
    </location>
</feature>
<keyword evidence="7" id="KW-1185">Reference proteome</keyword>
<evidence type="ECO:0000259" key="5">
    <source>
        <dbReference type="PROSITE" id="PS50056"/>
    </source>
</evidence>
<dbReference type="InterPro" id="IPR000242">
    <property type="entry name" value="PTP_cat"/>
</dbReference>
<feature type="chain" id="PRO_5041434997" description="Transmembrane protein" evidence="3">
    <location>
        <begin position="26"/>
        <end position="680"/>
    </location>
</feature>
<comment type="caution">
    <text evidence="6">The sequence shown here is derived from an EMBL/GenBank/DDBJ whole genome shotgun (WGS) entry which is preliminary data.</text>
</comment>
<dbReference type="PANTHER" id="PTHR23219:SF13">
    <property type="entry name" value="TYROSINE-PROTEIN PHOSPHATASE DOMAIN-CONTAINING PROTEIN"/>
    <property type="match status" value="1"/>
</dbReference>
<proteinExistence type="predicted"/>
<dbReference type="SMART" id="SM00404">
    <property type="entry name" value="PTPc_motif"/>
    <property type="match status" value="1"/>
</dbReference>
<feature type="region of interest" description="Disordered" evidence="1">
    <location>
        <begin position="36"/>
        <end position="57"/>
    </location>
</feature>
<evidence type="ECO:0000313" key="7">
    <source>
        <dbReference type="Proteomes" id="UP001177023"/>
    </source>
</evidence>
<dbReference type="EMBL" id="CATQJA010002652">
    <property type="protein sequence ID" value="CAJ0577856.1"/>
    <property type="molecule type" value="Genomic_DNA"/>
</dbReference>
<dbReference type="GO" id="GO:0004725">
    <property type="term" value="F:protein tyrosine phosphatase activity"/>
    <property type="evidence" value="ECO:0007669"/>
    <property type="project" value="InterPro"/>
</dbReference>
<feature type="domain" description="Tyrosine-protein phosphatase" evidence="4">
    <location>
        <begin position="438"/>
        <end position="650"/>
    </location>
</feature>
<dbReference type="InterPro" id="IPR029021">
    <property type="entry name" value="Prot-tyrosine_phosphatase-like"/>
</dbReference>
<evidence type="ECO:0000259" key="4">
    <source>
        <dbReference type="PROSITE" id="PS50055"/>
    </source>
</evidence>
<dbReference type="PROSITE" id="PS50055">
    <property type="entry name" value="TYR_PHOSPHATASE_PTP"/>
    <property type="match status" value="1"/>
</dbReference>
<organism evidence="6 7">
    <name type="scientific">Mesorhabditis spiculigera</name>
    <dbReference type="NCBI Taxonomy" id="96644"/>
    <lineage>
        <taxon>Eukaryota</taxon>
        <taxon>Metazoa</taxon>
        <taxon>Ecdysozoa</taxon>
        <taxon>Nematoda</taxon>
        <taxon>Chromadorea</taxon>
        <taxon>Rhabditida</taxon>
        <taxon>Rhabditina</taxon>
        <taxon>Rhabditomorpha</taxon>
        <taxon>Rhabditoidea</taxon>
        <taxon>Rhabditidae</taxon>
        <taxon>Mesorhabditinae</taxon>
        <taxon>Mesorhabditis</taxon>
    </lineage>
</organism>
<evidence type="ECO:0000256" key="2">
    <source>
        <dbReference type="SAM" id="Phobius"/>
    </source>
</evidence>
<keyword evidence="2" id="KW-1133">Transmembrane helix</keyword>
<evidence type="ECO:0008006" key="8">
    <source>
        <dbReference type="Google" id="ProtNLM"/>
    </source>
</evidence>
<gene>
    <name evidence="6" type="ORF">MSPICULIGERA_LOCUS16121</name>
</gene>
<accession>A0AA36CZJ8</accession>
<keyword evidence="2" id="KW-0472">Membrane</keyword>
<dbReference type="AlphaFoldDB" id="A0AA36CZJ8"/>
<feature type="domain" description="Tyrosine specific protein phosphatases" evidence="5">
    <location>
        <begin position="588"/>
        <end position="641"/>
    </location>
</feature>
<dbReference type="SUPFAM" id="SSF52799">
    <property type="entry name" value="(Phosphotyrosine protein) phosphatases II"/>
    <property type="match status" value="1"/>
</dbReference>
<evidence type="ECO:0000256" key="1">
    <source>
        <dbReference type="SAM" id="MobiDB-lite"/>
    </source>
</evidence>
<name>A0AA36CZJ8_9BILA</name>
<dbReference type="Gene3D" id="3.90.190.10">
    <property type="entry name" value="Protein tyrosine phosphatase superfamily"/>
    <property type="match status" value="1"/>
</dbReference>
<protein>
    <recommendedName>
        <fullName evidence="8">Transmembrane protein</fullName>
    </recommendedName>
</protein>
<evidence type="ECO:0000313" key="6">
    <source>
        <dbReference type="EMBL" id="CAJ0577856.1"/>
    </source>
</evidence>
<sequence>MFGHRLVGGFAIVWLLCGVFQPVSVSPPAFRSSAALRSRATPDQHTSKGSNAPNERIVSQAEDFSANHSLRVKRACLGKEPFACVAKSIIDGLPAGAASKKSSISDTGCANCDVENCQLIDGGSIDGHVLTTTLNMRAVAKCTPKDDTCGYTDSAICLKPVSFVTDGQEHSELFPFNLCTRKMVVDGTCPKHLLSTSPYDVTKLVITLDYHVQCDLGLMVPPIAANIGCVPSLHQAAGLAPGDPSIFPDDITDFDNIQFCAAELPLPDPLNCMPRPLQGFPLAVGMPKSVLDAANTPCLYPARGAKKAEDCVLLDLLIPPTDTQKAPLIIPGDRNGLGPYAALQSTFGNLDRKWTAEEEPQRIFPRCIEISDVAGLTQLHIDEVQKDFYLNCETNPYYQKAVTTRNAAQMAALKIEPAKCATVRSSARLFCRWHVAHNATADAVVREQDFGALLDEALVYPSWITYNSVVLGLVLCVTIILFVIGYIRASKIKVLWFKTNQIANPKLGRPSKQVLAVVAKFVKAARKEVFGRGVAKYVCQNQEGAKLLNGSEYTIPTIHVPKPGPELGSKARTIARLTHFCEAYKHCVVQCATGAGWSNVFLMVVVLLDRLRQGTEVEVIGLFKELRSIHPDAITDPEQYMAIYMALLEYIKAYLPEHSSAIRKFLAGVGPVMKKDAKDS</sequence>
<feature type="transmembrane region" description="Helical" evidence="2">
    <location>
        <begin position="463"/>
        <end position="487"/>
    </location>
</feature>
<evidence type="ECO:0000256" key="3">
    <source>
        <dbReference type="SAM" id="SignalP"/>
    </source>
</evidence>
<dbReference type="InterPro" id="IPR000387">
    <property type="entry name" value="Tyr_Pase_dom"/>
</dbReference>
<feature type="signal peptide" evidence="3">
    <location>
        <begin position="1"/>
        <end position="25"/>
    </location>
</feature>
<keyword evidence="3" id="KW-0732">Signal</keyword>
<reference evidence="6" key="1">
    <citation type="submission" date="2023-06" db="EMBL/GenBank/DDBJ databases">
        <authorList>
            <person name="Delattre M."/>
        </authorList>
    </citation>
    <scope>NUCLEOTIDE SEQUENCE</scope>
    <source>
        <strain evidence="6">AF72</strain>
    </source>
</reference>
<dbReference type="InterPro" id="IPR003595">
    <property type="entry name" value="Tyr_Pase_cat"/>
</dbReference>
<dbReference type="Proteomes" id="UP001177023">
    <property type="component" value="Unassembled WGS sequence"/>
</dbReference>
<keyword evidence="2" id="KW-0812">Transmembrane</keyword>
<dbReference type="Pfam" id="PF00102">
    <property type="entry name" value="Y_phosphatase"/>
    <property type="match status" value="1"/>
</dbReference>